<reference evidence="1" key="1">
    <citation type="submission" date="2022-07" db="EMBL/GenBank/DDBJ databases">
        <title>Phylogenomic reconstructions and comparative analyses of Kickxellomycotina fungi.</title>
        <authorList>
            <person name="Reynolds N.K."/>
            <person name="Stajich J.E."/>
            <person name="Barry K."/>
            <person name="Grigoriev I.V."/>
            <person name="Crous P."/>
            <person name="Smith M.E."/>
        </authorList>
    </citation>
    <scope>NUCLEOTIDE SEQUENCE</scope>
    <source>
        <strain evidence="1">NRRL 5244</strain>
    </source>
</reference>
<evidence type="ECO:0000313" key="2">
    <source>
        <dbReference type="Proteomes" id="UP001150603"/>
    </source>
</evidence>
<feature type="non-terminal residue" evidence="1">
    <location>
        <position position="1"/>
    </location>
</feature>
<organism evidence="1 2">
    <name type="scientific">Linderina macrospora</name>
    <dbReference type="NCBI Taxonomy" id="4868"/>
    <lineage>
        <taxon>Eukaryota</taxon>
        <taxon>Fungi</taxon>
        <taxon>Fungi incertae sedis</taxon>
        <taxon>Zoopagomycota</taxon>
        <taxon>Kickxellomycotina</taxon>
        <taxon>Kickxellomycetes</taxon>
        <taxon>Kickxellales</taxon>
        <taxon>Kickxellaceae</taxon>
        <taxon>Linderina</taxon>
    </lineage>
</organism>
<evidence type="ECO:0000313" key="1">
    <source>
        <dbReference type="EMBL" id="KAJ1946057.1"/>
    </source>
</evidence>
<name>A0ACC1JBV6_9FUNG</name>
<comment type="caution">
    <text evidence="1">The sequence shown here is derived from an EMBL/GenBank/DDBJ whole genome shotgun (WGS) entry which is preliminary data.</text>
</comment>
<proteinExistence type="predicted"/>
<dbReference type="Proteomes" id="UP001150603">
    <property type="component" value="Unassembled WGS sequence"/>
</dbReference>
<accession>A0ACC1JBV6</accession>
<sequence length="241" mass="27210">ASLKREVNGGWRITNDLDLEPLDDEPEMEPTMRITLDAFSGVFDDKSFRHSFNNVTFMLPEVPTLLTALSTGDNATKREVYGHQSNTYVLKMGDVVEITLNNHDYYTHPFHLHGHVFQIIEVGNLRSGMRRTKLSRDSPVRRDTFILRGGHYAVLRFRANNPGAWLFHCHIEYHAIRGLQLTFVTAPELLQKNTHLPEGLKENCIAQGIRAAGNAIGHDGLDLEDSEGDGDDDENDNDSEQ</sequence>
<gene>
    <name evidence="1" type="primary">FET3_8</name>
    <name evidence="1" type="ORF">FBU59_002133</name>
</gene>
<dbReference type="EMBL" id="JANBPW010001116">
    <property type="protein sequence ID" value="KAJ1946057.1"/>
    <property type="molecule type" value="Genomic_DNA"/>
</dbReference>
<protein>
    <submittedName>
        <fullName evidence="1">Ferroxidase fet3</fullName>
    </submittedName>
</protein>
<keyword evidence="2" id="KW-1185">Reference proteome</keyword>